<keyword evidence="1" id="KW-0812">Transmembrane</keyword>
<dbReference type="HOGENOM" id="CLU_2802747_0_0_11"/>
<gene>
    <name evidence="2" type="ordered locus">AMIS_33960</name>
</gene>
<protein>
    <submittedName>
        <fullName evidence="2">Uncharacterized protein</fullName>
    </submittedName>
</protein>
<feature type="transmembrane region" description="Helical" evidence="1">
    <location>
        <begin position="15"/>
        <end position="37"/>
    </location>
</feature>
<evidence type="ECO:0000313" key="3">
    <source>
        <dbReference type="Proteomes" id="UP000007882"/>
    </source>
</evidence>
<keyword evidence="3" id="KW-1185">Reference proteome</keyword>
<keyword evidence="1" id="KW-0472">Membrane</keyword>
<dbReference type="AlphaFoldDB" id="I0H6H9"/>
<name>I0H6H9_ACTM4</name>
<keyword evidence="1" id="KW-1133">Transmembrane helix</keyword>
<organism evidence="2 3">
    <name type="scientific">Actinoplanes missouriensis (strain ATCC 14538 / DSM 43046 / CBS 188.64 / JCM 3121 / NBRC 102363 / NCIMB 12654 / NRRL B-3342 / UNCC 431)</name>
    <dbReference type="NCBI Taxonomy" id="512565"/>
    <lineage>
        <taxon>Bacteria</taxon>
        <taxon>Bacillati</taxon>
        <taxon>Actinomycetota</taxon>
        <taxon>Actinomycetes</taxon>
        <taxon>Micromonosporales</taxon>
        <taxon>Micromonosporaceae</taxon>
        <taxon>Actinoplanes</taxon>
    </lineage>
</organism>
<dbReference type="EMBL" id="AP012319">
    <property type="protein sequence ID" value="BAL88616.1"/>
    <property type="molecule type" value="Genomic_DNA"/>
</dbReference>
<dbReference type="PATRIC" id="fig|512565.3.peg.3392"/>
<reference evidence="2 3" key="1">
    <citation type="submission" date="2012-02" db="EMBL/GenBank/DDBJ databases">
        <title>Complete genome sequence of Actinoplanes missouriensis 431 (= NBRC 102363).</title>
        <authorList>
            <person name="Ohnishi Y."/>
            <person name="Ishikawa J."/>
            <person name="Sekine M."/>
            <person name="Hosoyama A."/>
            <person name="Harada T."/>
            <person name="Narita H."/>
            <person name="Hata T."/>
            <person name="Konno Y."/>
            <person name="Tutikane K."/>
            <person name="Fujita N."/>
            <person name="Horinouchi S."/>
            <person name="Hayakawa M."/>
        </authorList>
    </citation>
    <scope>NUCLEOTIDE SEQUENCE [LARGE SCALE GENOMIC DNA]</scope>
    <source>
        <strain evidence="3">ATCC 14538 / DSM 43046 / CBS 188.64 / JCM 3121 / NBRC 102363 / NCIMB 12654 / NRRL B-3342 / UNCC 431</strain>
    </source>
</reference>
<proteinExistence type="predicted"/>
<dbReference type="RefSeq" id="WP_014443511.1">
    <property type="nucleotide sequence ID" value="NC_017093.1"/>
</dbReference>
<dbReference type="STRING" id="512565.AMIS_33960"/>
<accession>I0H6H9</accession>
<dbReference type="Proteomes" id="UP000007882">
    <property type="component" value="Chromosome"/>
</dbReference>
<sequence>MGLAILEPLLTGGPWAFALVVCAPMIAIVVMFVFAILRVPRDESVEAIRAMADLIRALRPGKRNRLP</sequence>
<dbReference type="KEGG" id="ams:AMIS_33960"/>
<evidence type="ECO:0000313" key="2">
    <source>
        <dbReference type="EMBL" id="BAL88616.1"/>
    </source>
</evidence>
<evidence type="ECO:0000256" key="1">
    <source>
        <dbReference type="SAM" id="Phobius"/>
    </source>
</evidence>